<reference evidence="4" key="1">
    <citation type="submission" date="2021-01" db="EMBL/GenBank/DDBJ databases">
        <authorList>
            <person name="Corre E."/>
            <person name="Pelletier E."/>
            <person name="Niang G."/>
            <person name="Scheremetjew M."/>
            <person name="Finn R."/>
            <person name="Kale V."/>
            <person name="Holt S."/>
            <person name="Cochrane G."/>
            <person name="Meng A."/>
            <person name="Brown T."/>
            <person name="Cohen L."/>
        </authorList>
    </citation>
    <scope>NUCLEOTIDE SEQUENCE</scope>
    <source>
        <strain evidence="4">CCMP2084</strain>
    </source>
</reference>
<dbReference type="PROSITE" id="PS50294">
    <property type="entry name" value="WD_REPEATS_REGION"/>
    <property type="match status" value="2"/>
</dbReference>
<organism evidence="4">
    <name type="scientific">Attheya septentrionalis</name>
    <dbReference type="NCBI Taxonomy" id="420275"/>
    <lineage>
        <taxon>Eukaryota</taxon>
        <taxon>Sar</taxon>
        <taxon>Stramenopiles</taxon>
        <taxon>Ochrophyta</taxon>
        <taxon>Bacillariophyta</taxon>
        <taxon>Coscinodiscophyceae</taxon>
        <taxon>Chaetocerotophycidae</taxon>
        <taxon>Chaetocerotales</taxon>
        <taxon>Attheyaceae</taxon>
        <taxon>Attheya</taxon>
    </lineage>
</organism>
<dbReference type="InterPro" id="IPR020472">
    <property type="entry name" value="WD40_PAC1"/>
</dbReference>
<dbReference type="PANTHER" id="PTHR19848:SF8">
    <property type="entry name" value="F-BOX AND WD REPEAT DOMAIN CONTAINING 7"/>
    <property type="match status" value="1"/>
</dbReference>
<dbReference type="Gene3D" id="2.130.10.10">
    <property type="entry name" value="YVTN repeat-like/Quinoprotein amine dehydrogenase"/>
    <property type="match status" value="2"/>
</dbReference>
<dbReference type="PRINTS" id="PR00320">
    <property type="entry name" value="GPROTEINBRPT"/>
</dbReference>
<dbReference type="SMART" id="SM00320">
    <property type="entry name" value="WD40"/>
    <property type="match status" value="4"/>
</dbReference>
<protein>
    <submittedName>
        <fullName evidence="4">Uncharacterized protein</fullName>
    </submittedName>
</protein>
<dbReference type="SUPFAM" id="SSF50978">
    <property type="entry name" value="WD40 repeat-like"/>
    <property type="match status" value="1"/>
</dbReference>
<dbReference type="GO" id="GO:0000027">
    <property type="term" value="P:ribosomal large subunit assembly"/>
    <property type="evidence" value="ECO:0007669"/>
    <property type="project" value="TreeGrafter"/>
</dbReference>
<dbReference type="InterPro" id="IPR001680">
    <property type="entry name" value="WD40_rpt"/>
</dbReference>
<dbReference type="AlphaFoldDB" id="A0A7S2U6E6"/>
<evidence type="ECO:0000256" key="3">
    <source>
        <dbReference type="PROSITE-ProRule" id="PRU00221"/>
    </source>
</evidence>
<sequence>MFVAGYRDHTARLWDTWTGQCLCVYRGHDRWVTSVCNTGGGSYFLSASADSTIRLWDTDSATTKRITRSPLGSVKIHETKSFSAHTGLVEWDCVESGTIVDRLKEEKVCKRTFTGHAGTVFSIAIVDIGATFVSGSADKTARLWSIYSGACFRIFVGHGSWVSTVCCLDNQTILTGSHDRTAKVWEMNTGGCLRTYSGHKEPINAVASCNNQKGSFLTGSYDKTAKLWAITSVEFPPSTMDHLMDASGMPHMNLMV</sequence>
<feature type="repeat" description="WD" evidence="3">
    <location>
        <begin position="113"/>
        <end position="154"/>
    </location>
</feature>
<feature type="repeat" description="WD" evidence="3">
    <location>
        <begin position="155"/>
        <end position="195"/>
    </location>
</feature>
<feature type="repeat" description="WD" evidence="3">
    <location>
        <begin position="1"/>
        <end position="24"/>
    </location>
</feature>
<dbReference type="PROSITE" id="PS00678">
    <property type="entry name" value="WD_REPEATS_1"/>
    <property type="match status" value="1"/>
</dbReference>
<proteinExistence type="predicted"/>
<dbReference type="PROSITE" id="PS50082">
    <property type="entry name" value="WD_REPEATS_2"/>
    <property type="match status" value="5"/>
</dbReference>
<keyword evidence="1 3" id="KW-0853">WD repeat</keyword>
<name>A0A7S2U6E6_9STRA</name>
<evidence type="ECO:0000256" key="1">
    <source>
        <dbReference type="ARBA" id="ARBA00022574"/>
    </source>
</evidence>
<gene>
    <name evidence="4" type="ORF">ASEP1449_LOCUS1794</name>
</gene>
<dbReference type="CDD" id="cd00200">
    <property type="entry name" value="WD40"/>
    <property type="match status" value="1"/>
</dbReference>
<dbReference type="PANTHER" id="PTHR19848">
    <property type="entry name" value="WD40 REPEAT PROTEIN"/>
    <property type="match status" value="1"/>
</dbReference>
<evidence type="ECO:0000313" key="4">
    <source>
        <dbReference type="EMBL" id="CAD9809971.1"/>
    </source>
</evidence>
<dbReference type="Pfam" id="PF00400">
    <property type="entry name" value="WD40"/>
    <property type="match status" value="4"/>
</dbReference>
<keyword evidence="2" id="KW-0677">Repeat</keyword>
<dbReference type="EMBL" id="HBHQ01002762">
    <property type="protein sequence ID" value="CAD9809971.1"/>
    <property type="molecule type" value="Transcribed_RNA"/>
</dbReference>
<dbReference type="InterPro" id="IPR015943">
    <property type="entry name" value="WD40/YVTN_repeat-like_dom_sf"/>
</dbReference>
<feature type="repeat" description="WD" evidence="3">
    <location>
        <begin position="196"/>
        <end position="232"/>
    </location>
</feature>
<dbReference type="GO" id="GO:0005730">
    <property type="term" value="C:nucleolus"/>
    <property type="evidence" value="ECO:0007669"/>
    <property type="project" value="UniProtKB-SubCell"/>
</dbReference>
<accession>A0A7S2U6E6</accession>
<feature type="repeat" description="WD" evidence="3">
    <location>
        <begin position="25"/>
        <end position="66"/>
    </location>
</feature>
<evidence type="ECO:0000256" key="2">
    <source>
        <dbReference type="ARBA" id="ARBA00022737"/>
    </source>
</evidence>
<dbReference type="InterPro" id="IPR036322">
    <property type="entry name" value="WD40_repeat_dom_sf"/>
</dbReference>
<dbReference type="InterPro" id="IPR019775">
    <property type="entry name" value="WD40_repeat_CS"/>
</dbReference>